<evidence type="ECO:0000256" key="1">
    <source>
        <dbReference type="ARBA" id="ARBA00023002"/>
    </source>
</evidence>
<dbReference type="GO" id="GO:0006631">
    <property type="term" value="P:fatty acid metabolic process"/>
    <property type="evidence" value="ECO:0007669"/>
    <property type="project" value="InterPro"/>
</dbReference>
<dbReference type="PANTHER" id="PTHR48075:SF5">
    <property type="entry name" value="3-HYDROXYBUTYRYL-COA DEHYDROGENASE"/>
    <property type="match status" value="1"/>
</dbReference>
<dbReference type="SUPFAM" id="SSF48179">
    <property type="entry name" value="6-phosphogluconate dehydrogenase C-terminal domain-like"/>
    <property type="match status" value="2"/>
</dbReference>
<evidence type="ECO:0000313" key="4">
    <source>
        <dbReference type="EMBL" id="PVY61115.1"/>
    </source>
</evidence>
<dbReference type="Pfam" id="PF02737">
    <property type="entry name" value="3HCDH_N"/>
    <property type="match status" value="1"/>
</dbReference>
<dbReference type="InterPro" id="IPR006176">
    <property type="entry name" value="3-OHacyl-CoA_DH_NAD-bd"/>
</dbReference>
<keyword evidence="5" id="KW-1185">Reference proteome</keyword>
<dbReference type="PANTHER" id="PTHR48075">
    <property type="entry name" value="3-HYDROXYACYL-COA DEHYDROGENASE FAMILY PROTEIN"/>
    <property type="match status" value="1"/>
</dbReference>
<evidence type="ECO:0000259" key="3">
    <source>
        <dbReference type="Pfam" id="PF02737"/>
    </source>
</evidence>
<feature type="domain" description="3-hydroxyacyl-CoA dehydrogenase C-terminal" evidence="2">
    <location>
        <begin position="190"/>
        <end position="286"/>
    </location>
</feature>
<name>A0A2U1CJE8_9BURK</name>
<dbReference type="RefSeq" id="WP_116519253.1">
    <property type="nucleotide sequence ID" value="NZ_JACCEX010000005.1"/>
</dbReference>
<comment type="caution">
    <text evidence="4">The sequence shown here is derived from an EMBL/GenBank/DDBJ whole genome shotgun (WGS) entry which is preliminary data.</text>
</comment>
<dbReference type="STRING" id="1231391.GCA_000308195_02793"/>
<dbReference type="InterPro" id="IPR008927">
    <property type="entry name" value="6-PGluconate_DH-like_C_sf"/>
</dbReference>
<dbReference type="InterPro" id="IPR006108">
    <property type="entry name" value="3HC_DH_C"/>
</dbReference>
<dbReference type="EMBL" id="QEKO01000005">
    <property type="protein sequence ID" value="PVY61115.1"/>
    <property type="molecule type" value="Genomic_DNA"/>
</dbReference>
<sequence length="497" mass="52913">MTQKEPSISLGVVGAGAMGAGIAQAAAASGIEVHLFDAREQAAKQACDAIGARLDKRVGQGKLAADEAGLTKQRLHAEGDLAGLKDCDVVIEAIVEDLGAKIGLFEQLEDLLRPEAILASNTSSIPIGALAAGRRHRGRFAGMHFFNPVPVMKLVEIIAGPDTGAAVLDQLAGLARRMGKTPVHVRDTPGFLVNFGGRAYPTEALAIVQENVATPAQVDAVMRDCHGFRMGPFELMDLTGMDVNFPVTRFVHECYFYDPRLRSTPLHRYMVETGQLGRKTGRGFFQHGEGAPDTAVEPGFDATPATAVFVHGESSLLRELASECGAQLLDSDDGRSPILVPPLGEDCTAYVCREGLDHRRAVAVDTLGDTRSRVTIMAAPGADGQLVESVGALFSGRRKVTLIGDSPGFIGQRVAAMVANLGCEMAQGGVASVEDIDCAMRLGLNYPLGPLEMADALGVKSIHLILQRLQALTGDDRYRPSQWLRRRAQLGLSAREC</sequence>
<evidence type="ECO:0000259" key="2">
    <source>
        <dbReference type="Pfam" id="PF00725"/>
    </source>
</evidence>
<feature type="domain" description="3-hydroxyacyl-CoA dehydrogenase NAD binding" evidence="3">
    <location>
        <begin position="10"/>
        <end position="188"/>
    </location>
</feature>
<organism evidence="4 5">
    <name type="scientific">Pusillimonas noertemannii</name>
    <dbReference type="NCBI Taxonomy" id="305977"/>
    <lineage>
        <taxon>Bacteria</taxon>
        <taxon>Pseudomonadati</taxon>
        <taxon>Pseudomonadota</taxon>
        <taxon>Betaproteobacteria</taxon>
        <taxon>Burkholderiales</taxon>
        <taxon>Alcaligenaceae</taxon>
        <taxon>Pusillimonas</taxon>
    </lineage>
</organism>
<accession>A0A2U1CJE8</accession>
<feature type="domain" description="3-hydroxyacyl-CoA dehydrogenase C-terminal" evidence="2">
    <location>
        <begin position="408"/>
        <end position="491"/>
    </location>
</feature>
<proteinExistence type="predicted"/>
<dbReference type="Gene3D" id="3.40.50.720">
    <property type="entry name" value="NAD(P)-binding Rossmann-like Domain"/>
    <property type="match status" value="1"/>
</dbReference>
<protein>
    <submittedName>
        <fullName evidence="4">3-hydroxybutyryl-CoA dehydrogenase</fullName>
    </submittedName>
</protein>
<evidence type="ECO:0000313" key="5">
    <source>
        <dbReference type="Proteomes" id="UP000246145"/>
    </source>
</evidence>
<dbReference type="GO" id="GO:0070403">
    <property type="term" value="F:NAD+ binding"/>
    <property type="evidence" value="ECO:0007669"/>
    <property type="project" value="InterPro"/>
</dbReference>
<dbReference type="FunFam" id="3.40.50.720:FF:000009">
    <property type="entry name" value="Fatty oxidation complex, alpha subunit"/>
    <property type="match status" value="1"/>
</dbReference>
<dbReference type="GO" id="GO:0016616">
    <property type="term" value="F:oxidoreductase activity, acting on the CH-OH group of donors, NAD or NADP as acceptor"/>
    <property type="evidence" value="ECO:0007669"/>
    <property type="project" value="InterPro"/>
</dbReference>
<dbReference type="AlphaFoldDB" id="A0A2U1CJE8"/>
<dbReference type="OrthoDB" id="5287258at2"/>
<dbReference type="InterPro" id="IPR036291">
    <property type="entry name" value="NAD(P)-bd_dom_sf"/>
</dbReference>
<dbReference type="Pfam" id="PF00725">
    <property type="entry name" value="3HCDH"/>
    <property type="match status" value="2"/>
</dbReference>
<dbReference type="NCBIfam" id="NF006124">
    <property type="entry name" value="PRK08268.1"/>
    <property type="match status" value="1"/>
</dbReference>
<keyword evidence="1" id="KW-0560">Oxidoreductase</keyword>
<gene>
    <name evidence="4" type="ORF">C7440_3285</name>
</gene>
<dbReference type="SUPFAM" id="SSF51735">
    <property type="entry name" value="NAD(P)-binding Rossmann-fold domains"/>
    <property type="match status" value="1"/>
</dbReference>
<dbReference type="Proteomes" id="UP000246145">
    <property type="component" value="Unassembled WGS sequence"/>
</dbReference>
<dbReference type="Gene3D" id="1.10.1040.50">
    <property type="match status" value="1"/>
</dbReference>
<reference evidence="4 5" key="1">
    <citation type="submission" date="2018-04" db="EMBL/GenBank/DDBJ databases">
        <title>Genomic Encyclopedia of Type Strains, Phase IV (KMG-IV): sequencing the most valuable type-strain genomes for metagenomic binning, comparative biology and taxonomic classification.</title>
        <authorList>
            <person name="Goeker M."/>
        </authorList>
    </citation>
    <scope>NUCLEOTIDE SEQUENCE [LARGE SCALE GENOMIC DNA]</scope>
    <source>
        <strain evidence="4 5">DSM 10065</strain>
    </source>
</reference>